<protein>
    <recommendedName>
        <fullName evidence="3">Glycoside hydrolase family 5 domain-containing protein</fullName>
    </recommendedName>
</protein>
<comment type="caution">
    <text evidence="1">The sequence shown here is derived from an EMBL/GenBank/DDBJ whole genome shotgun (WGS) entry which is preliminary data.</text>
</comment>
<dbReference type="Proteomes" id="UP000054241">
    <property type="component" value="Unassembled WGS sequence"/>
</dbReference>
<evidence type="ECO:0008006" key="3">
    <source>
        <dbReference type="Google" id="ProtNLM"/>
    </source>
</evidence>
<reference evidence="1 2" key="1">
    <citation type="submission" date="2015-10" db="EMBL/GenBank/DDBJ databases">
        <title>Draft genome sequence of Streptomyces cellostaticus DSM 40189, type strain for the species Streptomyces cellostaticus.</title>
        <authorList>
            <person name="Ruckert C."/>
            <person name="Winkler A."/>
            <person name="Kalinowski J."/>
            <person name="Kampfer P."/>
            <person name="Glaeser S."/>
        </authorList>
    </citation>
    <scope>NUCLEOTIDE SEQUENCE [LARGE SCALE GENOMIC DNA]</scope>
    <source>
        <strain evidence="1 2">DSM 40189</strain>
    </source>
</reference>
<evidence type="ECO:0000313" key="1">
    <source>
        <dbReference type="EMBL" id="KUM92115.1"/>
    </source>
</evidence>
<gene>
    <name evidence="1" type="ORF">AQI88_33570</name>
</gene>
<keyword evidence="2" id="KW-1185">Reference proteome</keyword>
<name>A0A101NFD1_9ACTN</name>
<sequence length="387" mass="42696">MLVGFNYPWPGNQYITIGPNGDAQPWLKRMTADGKQLQLAKNLADLKAAGISVVRMWLMGDGNNYDGTVMAAYDGTWRKMFWDFAPPARVHQRFLDDFRAMLTVFRQAEMRIVPVLIDFAFLDQPKRYSGLLQTIPYPDVPVATNSNFAGGRSAIALNPAYRATFIEGTLKPLLDVAKDFKESIYAFDVFNEPYWCVAPVTGGLFGPHLDAKAVAGFLSDCVAAVNAAGLPSTVGHRLLSDLSGYFKDSRVTKPQYHYYAKWYLPGDRLQPVSTPPAPFLGEFAALTDGEFEAYKKSGRYNKGELDALEITLPTWPALGTQNDDPQRILPARLAVMANLGCELAMVWPDGSRKMRTTADDDSVIDLAAVKLASITGVRFTKGMAPVM</sequence>
<organism evidence="1 2">
    <name type="scientific">Streptomyces cellostaticus</name>
    <dbReference type="NCBI Taxonomy" id="67285"/>
    <lineage>
        <taxon>Bacteria</taxon>
        <taxon>Bacillati</taxon>
        <taxon>Actinomycetota</taxon>
        <taxon>Actinomycetes</taxon>
        <taxon>Kitasatosporales</taxon>
        <taxon>Streptomycetaceae</taxon>
        <taxon>Streptomyces</taxon>
    </lineage>
</organism>
<dbReference type="OrthoDB" id="4185331at2"/>
<dbReference type="STRING" id="67285.AQI88_33570"/>
<dbReference type="SUPFAM" id="SSF51445">
    <property type="entry name" value="(Trans)glycosidases"/>
    <property type="match status" value="1"/>
</dbReference>
<evidence type="ECO:0000313" key="2">
    <source>
        <dbReference type="Proteomes" id="UP000054241"/>
    </source>
</evidence>
<dbReference type="Gene3D" id="3.20.20.80">
    <property type="entry name" value="Glycosidases"/>
    <property type="match status" value="1"/>
</dbReference>
<dbReference type="EMBL" id="LMWL01000065">
    <property type="protein sequence ID" value="KUM92115.1"/>
    <property type="molecule type" value="Genomic_DNA"/>
</dbReference>
<accession>A0A101NFD1</accession>
<dbReference type="InterPro" id="IPR017853">
    <property type="entry name" value="GH"/>
</dbReference>
<dbReference type="RefSeq" id="WP_067006591.1">
    <property type="nucleotide sequence ID" value="NZ_BNDU01000006.1"/>
</dbReference>
<dbReference type="AlphaFoldDB" id="A0A101NFD1"/>
<proteinExistence type="predicted"/>